<gene>
    <name evidence="5" type="ORF">K6Y31_02430</name>
</gene>
<dbReference type="PANTHER" id="PTHR35936:SF25">
    <property type="entry name" value="ABC TRANSPORTER SUBSTRATE-BINDING PROTEIN"/>
    <property type="match status" value="1"/>
</dbReference>
<accession>A0ABS8W3Z0</accession>
<comment type="similarity">
    <text evidence="1">Belongs to the bacterial solute-binding protein 3 family.</text>
</comment>
<dbReference type="RefSeq" id="WP_233051265.1">
    <property type="nucleotide sequence ID" value="NZ_JAIMJA010000002.1"/>
</dbReference>
<dbReference type="Gene3D" id="3.40.190.10">
    <property type="entry name" value="Periplasmic binding protein-like II"/>
    <property type="match status" value="2"/>
</dbReference>
<dbReference type="PANTHER" id="PTHR35936">
    <property type="entry name" value="MEMBRANE-BOUND LYTIC MUREIN TRANSGLYCOSYLASE F"/>
    <property type="match status" value="1"/>
</dbReference>
<keyword evidence="6" id="KW-1185">Reference proteome</keyword>
<keyword evidence="2 3" id="KW-0732">Signal</keyword>
<dbReference type="Pfam" id="PF00497">
    <property type="entry name" value="SBP_bac_3"/>
    <property type="match status" value="1"/>
</dbReference>
<dbReference type="InterPro" id="IPR001638">
    <property type="entry name" value="Solute-binding_3/MltF_N"/>
</dbReference>
<evidence type="ECO:0000256" key="1">
    <source>
        <dbReference type="ARBA" id="ARBA00010333"/>
    </source>
</evidence>
<proteinExistence type="inferred from homology"/>
<name>A0ABS8W3Z0_9GAMM</name>
<evidence type="ECO:0000256" key="3">
    <source>
        <dbReference type="SAM" id="SignalP"/>
    </source>
</evidence>
<organism evidence="5 6">
    <name type="scientific">Motilimonas cestriensis</name>
    <dbReference type="NCBI Taxonomy" id="2742685"/>
    <lineage>
        <taxon>Bacteria</taxon>
        <taxon>Pseudomonadati</taxon>
        <taxon>Pseudomonadota</taxon>
        <taxon>Gammaproteobacteria</taxon>
        <taxon>Alteromonadales</taxon>
        <taxon>Alteromonadales genera incertae sedis</taxon>
        <taxon>Motilimonas</taxon>
    </lineage>
</organism>
<dbReference type="Proteomes" id="UP001201273">
    <property type="component" value="Unassembled WGS sequence"/>
</dbReference>
<comment type="caution">
    <text evidence="5">The sequence shown here is derived from an EMBL/GenBank/DDBJ whole genome shotgun (WGS) entry which is preliminary data.</text>
</comment>
<evidence type="ECO:0000256" key="2">
    <source>
        <dbReference type="ARBA" id="ARBA00022729"/>
    </source>
</evidence>
<dbReference type="EMBL" id="JAIMJA010000002">
    <property type="protein sequence ID" value="MCE2593669.1"/>
    <property type="molecule type" value="Genomic_DNA"/>
</dbReference>
<sequence>MAKYYSLLLTIFFATTSFAQKIDLVTLQYPPYQYESAGEVKGIAVDIVKEAFGRLGIKAEIRVLPWSRAIRYIEQGQADAIFTAFKTPEREKFADYSNEILLWQTISLFVRSDSTLEFNGDLKTLRGMTVGVVKGVNYGKSWDAAMNEGVFNSVELSNEGEQNMRKLLVGRVPIIVSNRFGAYANVNKTAQLNDIRELKPALEHIASYIAFSKKRNLALTRDQFDQTLKQMKQDGSYQRIISTYYNEFR</sequence>
<evidence type="ECO:0000259" key="4">
    <source>
        <dbReference type="SMART" id="SM00062"/>
    </source>
</evidence>
<dbReference type="SUPFAM" id="SSF53850">
    <property type="entry name" value="Periplasmic binding protein-like II"/>
    <property type="match status" value="1"/>
</dbReference>
<feature type="chain" id="PRO_5046583860" evidence="3">
    <location>
        <begin position="20"/>
        <end position="249"/>
    </location>
</feature>
<dbReference type="SMART" id="SM00062">
    <property type="entry name" value="PBPb"/>
    <property type="match status" value="1"/>
</dbReference>
<evidence type="ECO:0000313" key="5">
    <source>
        <dbReference type="EMBL" id="MCE2593669.1"/>
    </source>
</evidence>
<evidence type="ECO:0000313" key="6">
    <source>
        <dbReference type="Proteomes" id="UP001201273"/>
    </source>
</evidence>
<reference evidence="5 6" key="1">
    <citation type="journal article" date="2022" name="Environ. Microbiol. Rep.">
        <title>Eco-phylogenetic analyses reveal divergent evolution of vitamin B12 metabolism in the marine bacterial family 'Psychromonadaceae'.</title>
        <authorList>
            <person name="Jin X."/>
            <person name="Yang Y."/>
            <person name="Cao H."/>
            <person name="Gao B."/>
            <person name="Zhao Z."/>
        </authorList>
    </citation>
    <scope>NUCLEOTIDE SEQUENCE [LARGE SCALE GENOMIC DNA]</scope>
    <source>
        <strain evidence="5 6">MKS20</strain>
    </source>
</reference>
<feature type="domain" description="Solute-binding protein family 3/N-terminal" evidence="4">
    <location>
        <begin position="21"/>
        <end position="247"/>
    </location>
</feature>
<feature type="signal peptide" evidence="3">
    <location>
        <begin position="1"/>
        <end position="19"/>
    </location>
</feature>
<protein>
    <submittedName>
        <fullName evidence="5">Transporter substrate-binding domain-containing protein</fullName>
    </submittedName>
</protein>